<dbReference type="Pfam" id="PF00535">
    <property type="entry name" value="Glycos_transf_2"/>
    <property type="match status" value="1"/>
</dbReference>
<dbReference type="CDD" id="cd04179">
    <property type="entry name" value="DPM_DPG-synthase_like"/>
    <property type="match status" value="1"/>
</dbReference>
<organism evidence="3 4">
    <name type="scientific">Candidatus Woesebacteria bacterium GW2011_GWB1_38_8</name>
    <dbReference type="NCBI Taxonomy" id="1618570"/>
    <lineage>
        <taxon>Bacteria</taxon>
        <taxon>Candidatus Woeseibacteriota</taxon>
    </lineage>
</organism>
<evidence type="ECO:0000313" key="3">
    <source>
        <dbReference type="EMBL" id="KKQ86182.1"/>
    </source>
</evidence>
<dbReference type="STRING" id="1618570.UT08_C0001G0048"/>
<dbReference type="PANTHER" id="PTHR48090:SF7">
    <property type="entry name" value="RFBJ PROTEIN"/>
    <property type="match status" value="1"/>
</dbReference>
<proteinExistence type="predicted"/>
<dbReference type="InterPro" id="IPR029044">
    <property type="entry name" value="Nucleotide-diphossugar_trans"/>
</dbReference>
<dbReference type="PANTHER" id="PTHR48090">
    <property type="entry name" value="UNDECAPRENYL-PHOSPHATE 4-DEOXY-4-FORMAMIDO-L-ARABINOSE TRANSFERASE-RELATED"/>
    <property type="match status" value="1"/>
</dbReference>
<dbReference type="AlphaFoldDB" id="A0A0G0L591"/>
<dbReference type="InterPro" id="IPR050256">
    <property type="entry name" value="Glycosyltransferase_2"/>
</dbReference>
<keyword evidence="1" id="KW-1133">Transmembrane helix</keyword>
<accession>A0A0G0L591</accession>
<keyword evidence="3" id="KW-0808">Transferase</keyword>
<sequence>MKIAVVAPFYNEEKHLDKFIKDVRKTKLPFFLVDDGSTDNSINVVKKHKIKTLTHKINLGKGAAMKTGAEAAFSQGFDAVVFIDTDGQHKFSDLPKFVKALKNFEIVFGSRNMEYGVPLVRYLGNKFASLLISLLFGIYVSDLLCGYRALTKKAYEKVKWESSGYAVETEMVIRSVKAGLKHCEVPVATVYLDNIKGVSLMDAFGILFQVVKWKINL</sequence>
<dbReference type="Gene3D" id="3.90.550.10">
    <property type="entry name" value="Spore Coat Polysaccharide Biosynthesis Protein SpsA, Chain A"/>
    <property type="match status" value="1"/>
</dbReference>
<dbReference type="SUPFAM" id="SSF53448">
    <property type="entry name" value="Nucleotide-diphospho-sugar transferases"/>
    <property type="match status" value="1"/>
</dbReference>
<name>A0A0G0L591_9BACT</name>
<dbReference type="InterPro" id="IPR001173">
    <property type="entry name" value="Glyco_trans_2-like"/>
</dbReference>
<evidence type="ECO:0000259" key="2">
    <source>
        <dbReference type="Pfam" id="PF00535"/>
    </source>
</evidence>
<feature type="transmembrane region" description="Helical" evidence="1">
    <location>
        <begin position="127"/>
        <end position="150"/>
    </location>
</feature>
<evidence type="ECO:0000313" key="4">
    <source>
        <dbReference type="Proteomes" id="UP000034081"/>
    </source>
</evidence>
<gene>
    <name evidence="3" type="ORF">UT08_C0001G0048</name>
</gene>
<dbReference type="EMBL" id="LBVL01000001">
    <property type="protein sequence ID" value="KKQ86182.1"/>
    <property type="molecule type" value="Genomic_DNA"/>
</dbReference>
<keyword evidence="1" id="KW-0812">Transmembrane</keyword>
<dbReference type="GO" id="GO:0016740">
    <property type="term" value="F:transferase activity"/>
    <property type="evidence" value="ECO:0007669"/>
    <property type="project" value="UniProtKB-KW"/>
</dbReference>
<keyword evidence="1" id="KW-0472">Membrane</keyword>
<feature type="domain" description="Glycosyltransferase 2-like" evidence="2">
    <location>
        <begin position="5"/>
        <end position="157"/>
    </location>
</feature>
<evidence type="ECO:0000256" key="1">
    <source>
        <dbReference type="SAM" id="Phobius"/>
    </source>
</evidence>
<dbReference type="Proteomes" id="UP000034081">
    <property type="component" value="Unassembled WGS sequence"/>
</dbReference>
<protein>
    <submittedName>
        <fullName evidence="3">Glycosyltransferase group 2</fullName>
    </submittedName>
</protein>
<comment type="caution">
    <text evidence="3">The sequence shown here is derived from an EMBL/GenBank/DDBJ whole genome shotgun (WGS) entry which is preliminary data.</text>
</comment>
<reference evidence="3 4" key="1">
    <citation type="journal article" date="2015" name="Nature">
        <title>rRNA introns, odd ribosomes, and small enigmatic genomes across a large radiation of phyla.</title>
        <authorList>
            <person name="Brown C.T."/>
            <person name="Hug L.A."/>
            <person name="Thomas B.C."/>
            <person name="Sharon I."/>
            <person name="Castelle C.J."/>
            <person name="Singh A."/>
            <person name="Wilkins M.J."/>
            <person name="Williams K.H."/>
            <person name="Banfield J.F."/>
        </authorList>
    </citation>
    <scope>NUCLEOTIDE SEQUENCE [LARGE SCALE GENOMIC DNA]</scope>
</reference>